<accession>A0ABY6LK81</accession>
<sequence>MKKISQLKENIHRSHLKISLAIVLVLKTDDGLSLGLYKFYKAAVNVPKKERNLKAYRCRQLKHRTTGRRWKRILFTDEKMFTLEQAHNHQNDRSWSAKAPGTSAIVEHRQNRQGQNHPRSVSPRHSRGCRSPVGSTALRRCGLDILGELCAGSQGEIDFGLVQGPFSGLHHVGRMAALLTRSQPDGLQRVVHLQARACATRHKSLKSLK</sequence>
<organism evidence="2 3">
    <name type="scientific">Cordylochernes scorpioides</name>
    <dbReference type="NCBI Taxonomy" id="51811"/>
    <lineage>
        <taxon>Eukaryota</taxon>
        <taxon>Metazoa</taxon>
        <taxon>Ecdysozoa</taxon>
        <taxon>Arthropoda</taxon>
        <taxon>Chelicerata</taxon>
        <taxon>Arachnida</taxon>
        <taxon>Pseudoscorpiones</taxon>
        <taxon>Cheliferoidea</taxon>
        <taxon>Chernetidae</taxon>
        <taxon>Cordylochernes</taxon>
    </lineage>
</organism>
<dbReference type="Proteomes" id="UP001235939">
    <property type="component" value="Chromosome 19"/>
</dbReference>
<dbReference type="EMBL" id="CP092881">
    <property type="protein sequence ID" value="UYV81004.1"/>
    <property type="molecule type" value="Genomic_DNA"/>
</dbReference>
<gene>
    <name evidence="2" type="ORF">LAZ67_19002484</name>
</gene>
<evidence type="ECO:0000313" key="3">
    <source>
        <dbReference type="Proteomes" id="UP001235939"/>
    </source>
</evidence>
<keyword evidence="3" id="KW-1185">Reference proteome</keyword>
<feature type="region of interest" description="Disordered" evidence="1">
    <location>
        <begin position="108"/>
        <end position="131"/>
    </location>
</feature>
<name>A0ABY6LK81_9ARAC</name>
<evidence type="ECO:0000313" key="2">
    <source>
        <dbReference type="EMBL" id="UYV81004.1"/>
    </source>
</evidence>
<evidence type="ECO:0000256" key="1">
    <source>
        <dbReference type="SAM" id="MobiDB-lite"/>
    </source>
</evidence>
<protein>
    <recommendedName>
        <fullName evidence="4">FLYWCH-type domain-containing protein</fullName>
    </recommendedName>
</protein>
<evidence type="ECO:0008006" key="4">
    <source>
        <dbReference type="Google" id="ProtNLM"/>
    </source>
</evidence>
<reference evidence="2 3" key="1">
    <citation type="submission" date="2022-01" db="EMBL/GenBank/DDBJ databases">
        <title>A chromosomal length assembly of Cordylochernes scorpioides.</title>
        <authorList>
            <person name="Zeh D."/>
            <person name="Zeh J."/>
        </authorList>
    </citation>
    <scope>NUCLEOTIDE SEQUENCE [LARGE SCALE GENOMIC DNA]</scope>
    <source>
        <strain evidence="2">IN4F17</strain>
        <tissue evidence="2">Whole Body</tissue>
    </source>
</reference>
<proteinExistence type="predicted"/>